<gene>
    <name evidence="2" type="ORF">GCM10009863_15230</name>
</gene>
<evidence type="ECO:0000313" key="2">
    <source>
        <dbReference type="EMBL" id="GAA2602781.1"/>
    </source>
</evidence>
<protein>
    <submittedName>
        <fullName evidence="2">Uncharacterized protein</fullName>
    </submittedName>
</protein>
<dbReference type="Proteomes" id="UP001501447">
    <property type="component" value="Unassembled WGS sequence"/>
</dbReference>
<feature type="region of interest" description="Disordered" evidence="1">
    <location>
        <begin position="1"/>
        <end position="60"/>
    </location>
</feature>
<sequence>MRQPRTPNVFPVTAPGKEKTSVVTAPGRGSREEKSVPKRTDGTSHSPGQETAAPPLPDLRGVSLRMLRTCDDAAVAAAVESTLHTPEALSRVWRSTGGQGGIANRQPGGAQANGGERSGGRHEAPERQGVFRSTCGPRGDGTGHDAAL</sequence>
<organism evidence="2 3">
    <name type="scientific">Streptomyces axinellae</name>
    <dbReference type="NCBI Taxonomy" id="552788"/>
    <lineage>
        <taxon>Bacteria</taxon>
        <taxon>Bacillati</taxon>
        <taxon>Actinomycetota</taxon>
        <taxon>Actinomycetes</taxon>
        <taxon>Kitasatosporales</taxon>
        <taxon>Streptomycetaceae</taxon>
        <taxon>Streptomyces</taxon>
    </lineage>
</organism>
<evidence type="ECO:0000256" key="1">
    <source>
        <dbReference type="SAM" id="MobiDB-lite"/>
    </source>
</evidence>
<keyword evidence="3" id="KW-1185">Reference proteome</keyword>
<name>A0ABP6C6H5_9ACTN</name>
<evidence type="ECO:0000313" key="3">
    <source>
        <dbReference type="Proteomes" id="UP001501447"/>
    </source>
</evidence>
<dbReference type="EMBL" id="BAAARJ010000004">
    <property type="protein sequence ID" value="GAA2602781.1"/>
    <property type="molecule type" value="Genomic_DNA"/>
</dbReference>
<proteinExistence type="predicted"/>
<feature type="region of interest" description="Disordered" evidence="1">
    <location>
        <begin position="83"/>
        <end position="148"/>
    </location>
</feature>
<feature type="compositionally biased region" description="Basic and acidic residues" evidence="1">
    <location>
        <begin position="29"/>
        <end position="42"/>
    </location>
</feature>
<accession>A0ABP6C6H5</accession>
<reference evidence="3" key="1">
    <citation type="journal article" date="2019" name="Int. J. Syst. Evol. Microbiol.">
        <title>The Global Catalogue of Microorganisms (GCM) 10K type strain sequencing project: providing services to taxonomists for standard genome sequencing and annotation.</title>
        <authorList>
            <consortium name="The Broad Institute Genomics Platform"/>
            <consortium name="The Broad Institute Genome Sequencing Center for Infectious Disease"/>
            <person name="Wu L."/>
            <person name="Ma J."/>
        </authorList>
    </citation>
    <scope>NUCLEOTIDE SEQUENCE [LARGE SCALE GENOMIC DNA]</scope>
    <source>
        <strain evidence="3">JCM 16373</strain>
    </source>
</reference>
<comment type="caution">
    <text evidence="2">The sequence shown here is derived from an EMBL/GenBank/DDBJ whole genome shotgun (WGS) entry which is preliminary data.</text>
</comment>